<comment type="subcellular location">
    <subcellularLocation>
        <location evidence="1">Membrane</location>
        <topology evidence="1">Multi-pass membrane protein</topology>
    </subcellularLocation>
</comment>
<keyword evidence="5 7" id="KW-1133">Transmembrane helix</keyword>
<keyword evidence="10" id="KW-1185">Reference proteome</keyword>
<comment type="caution">
    <text evidence="9">The sequence shown here is derived from an EMBL/GenBank/DDBJ whole genome shotgun (WGS) entry which is preliminary data.</text>
</comment>
<evidence type="ECO:0000256" key="6">
    <source>
        <dbReference type="ARBA" id="ARBA00023136"/>
    </source>
</evidence>
<accession>A0ABN9XRG8</accession>
<reference evidence="9" key="1">
    <citation type="submission" date="2023-10" db="EMBL/GenBank/DDBJ databases">
        <authorList>
            <person name="Chen Y."/>
            <person name="Shah S."/>
            <person name="Dougan E. K."/>
            <person name="Thang M."/>
            <person name="Chan C."/>
        </authorList>
    </citation>
    <scope>NUCLEOTIDE SEQUENCE [LARGE SCALE GENOMIC DNA]</scope>
</reference>
<dbReference type="InterPro" id="IPR023214">
    <property type="entry name" value="HAD_sf"/>
</dbReference>
<dbReference type="Proteomes" id="UP001189429">
    <property type="component" value="Unassembled WGS sequence"/>
</dbReference>
<dbReference type="InterPro" id="IPR036412">
    <property type="entry name" value="HAD-like_sf"/>
</dbReference>
<dbReference type="InterPro" id="IPR001757">
    <property type="entry name" value="P_typ_ATPase"/>
</dbReference>
<keyword evidence="2 7" id="KW-0812">Transmembrane</keyword>
<feature type="domain" description="P-type ATPase C-terminal" evidence="8">
    <location>
        <begin position="82"/>
        <end position="333"/>
    </location>
</feature>
<evidence type="ECO:0000256" key="2">
    <source>
        <dbReference type="ARBA" id="ARBA00022692"/>
    </source>
</evidence>
<evidence type="ECO:0000313" key="10">
    <source>
        <dbReference type="Proteomes" id="UP001189429"/>
    </source>
</evidence>
<sequence>MESALLQRLLLDIAKAVSIVMACRVSPLQKAQMVSLVRANVVGPDGRAVVTLAIGDGANDVPMIQTAQVGVGIAGREGRQSVNNSDFAIVQFKYLGRLLFLHGRWNYLRTCKCTLFTFWRNAVQVLMITIYTYVSGFSGTILFEDSIRILFNFFGAVPIIPTGIFDQDVDERLALARPLLYRVGREQVGLSTLKIAWTLLSVLAHSVILQLVWYFAFDDMVWLGVGDSYSFGTACFSGLLVDVFYRIGFLSYTRNHWTMASLGVCIFGYVSYCVFLCVMPPNGNIPLLSSLLEPKIYRVPWQLAKTAPFWMCTVCASLFAAVFDTGIDFFLETTSVTQREVQQDRKRALQIAIEQQRGEAPGLKFFGIRNGKFSLALSSGIPKTGIAKDAHYQPLVSNESKRPQEADEAVQPLLKELRAETRSCRFRDRDRQVARRSGNCARANDEEDKSWEVYSRLPPPRSGDMCWRHQAYADLGINLDPVSQQQCYSYISVGEFLTKDSDV</sequence>
<organism evidence="9 10">
    <name type="scientific">Prorocentrum cordatum</name>
    <dbReference type="NCBI Taxonomy" id="2364126"/>
    <lineage>
        <taxon>Eukaryota</taxon>
        <taxon>Sar</taxon>
        <taxon>Alveolata</taxon>
        <taxon>Dinophyceae</taxon>
        <taxon>Prorocentrales</taxon>
        <taxon>Prorocentraceae</taxon>
        <taxon>Prorocentrum</taxon>
    </lineage>
</organism>
<dbReference type="Pfam" id="PF16212">
    <property type="entry name" value="PhoLip_ATPase_C"/>
    <property type="match status" value="1"/>
</dbReference>
<dbReference type="PANTHER" id="PTHR24092">
    <property type="entry name" value="PROBABLE PHOSPHOLIPID-TRANSPORTING ATPASE"/>
    <property type="match status" value="1"/>
</dbReference>
<dbReference type="SUPFAM" id="SSF56784">
    <property type="entry name" value="HAD-like"/>
    <property type="match status" value="1"/>
</dbReference>
<evidence type="ECO:0000256" key="4">
    <source>
        <dbReference type="ARBA" id="ARBA00022842"/>
    </source>
</evidence>
<feature type="transmembrane region" description="Helical" evidence="7">
    <location>
        <begin position="257"/>
        <end position="281"/>
    </location>
</feature>
<gene>
    <name evidence="9" type="ORF">PCOR1329_LOCUS79154</name>
</gene>
<evidence type="ECO:0000256" key="7">
    <source>
        <dbReference type="SAM" id="Phobius"/>
    </source>
</evidence>
<evidence type="ECO:0000259" key="8">
    <source>
        <dbReference type="Pfam" id="PF16212"/>
    </source>
</evidence>
<feature type="transmembrane region" description="Helical" evidence="7">
    <location>
        <begin position="122"/>
        <end position="143"/>
    </location>
</feature>
<dbReference type="EMBL" id="CAUYUJ010021090">
    <property type="protein sequence ID" value="CAK0902576.1"/>
    <property type="molecule type" value="Genomic_DNA"/>
</dbReference>
<feature type="transmembrane region" description="Helical" evidence="7">
    <location>
        <begin position="228"/>
        <end position="245"/>
    </location>
</feature>
<protein>
    <recommendedName>
        <fullName evidence="8">P-type ATPase C-terminal domain-containing protein</fullName>
    </recommendedName>
</protein>
<dbReference type="NCBIfam" id="TIGR01494">
    <property type="entry name" value="ATPase_P-type"/>
    <property type="match status" value="1"/>
</dbReference>
<evidence type="ECO:0000313" key="9">
    <source>
        <dbReference type="EMBL" id="CAK0902576.1"/>
    </source>
</evidence>
<evidence type="ECO:0000256" key="3">
    <source>
        <dbReference type="ARBA" id="ARBA00022723"/>
    </source>
</evidence>
<name>A0ABN9XRG8_9DINO</name>
<dbReference type="Gene3D" id="3.40.50.1000">
    <property type="entry name" value="HAD superfamily/HAD-like"/>
    <property type="match status" value="1"/>
</dbReference>
<feature type="transmembrane region" description="Helical" evidence="7">
    <location>
        <begin position="195"/>
        <end position="216"/>
    </location>
</feature>
<dbReference type="PANTHER" id="PTHR24092:SF150">
    <property type="entry name" value="PHOSPHOLIPID-TRANSPORTING ATPASE"/>
    <property type="match status" value="1"/>
</dbReference>
<keyword evidence="4" id="KW-0460">Magnesium</keyword>
<keyword evidence="3" id="KW-0479">Metal-binding</keyword>
<dbReference type="InterPro" id="IPR032630">
    <property type="entry name" value="P_typ_ATPase_c"/>
</dbReference>
<proteinExistence type="predicted"/>
<dbReference type="InterPro" id="IPR023298">
    <property type="entry name" value="ATPase_P-typ_TM_dom_sf"/>
</dbReference>
<keyword evidence="6 7" id="KW-0472">Membrane</keyword>
<evidence type="ECO:0000256" key="1">
    <source>
        <dbReference type="ARBA" id="ARBA00004141"/>
    </source>
</evidence>
<dbReference type="SUPFAM" id="SSF81665">
    <property type="entry name" value="Calcium ATPase, transmembrane domain M"/>
    <property type="match status" value="1"/>
</dbReference>
<evidence type="ECO:0000256" key="5">
    <source>
        <dbReference type="ARBA" id="ARBA00022989"/>
    </source>
</evidence>